<reference evidence="9" key="1">
    <citation type="submission" date="2018-04" db="EMBL/GenBank/DDBJ databases">
        <authorList>
            <person name="Lucker S."/>
            <person name="Sakoula D."/>
        </authorList>
    </citation>
    <scope>NUCLEOTIDE SEQUENCE [LARGE SCALE GENOMIC DNA]</scope>
</reference>
<keyword evidence="6" id="KW-0472">Membrane</keyword>
<dbReference type="InterPro" id="IPR002716">
    <property type="entry name" value="PIN_dom"/>
</dbReference>
<evidence type="ECO:0000313" key="8">
    <source>
        <dbReference type="EMBL" id="SPP65606.1"/>
    </source>
</evidence>
<dbReference type="InterPro" id="IPR052041">
    <property type="entry name" value="Nucleic_acid_metab_PIN/TRAM"/>
</dbReference>
<accession>A0A330L7A9</accession>
<keyword evidence="2" id="KW-0808">Transferase</keyword>
<organism evidence="8 9">
    <name type="scientific">Nitrospira lenta</name>
    <dbReference type="NCBI Taxonomy" id="1436998"/>
    <lineage>
        <taxon>Bacteria</taxon>
        <taxon>Pseudomonadati</taxon>
        <taxon>Nitrospirota</taxon>
        <taxon>Nitrospiria</taxon>
        <taxon>Nitrospirales</taxon>
        <taxon>Nitrospiraceae</taxon>
        <taxon>Nitrospira</taxon>
    </lineage>
</organism>
<dbReference type="InterPro" id="IPR029060">
    <property type="entry name" value="PIN-like_dom_sf"/>
</dbReference>
<dbReference type="Pfam" id="PF01938">
    <property type="entry name" value="TRAM"/>
    <property type="match status" value="1"/>
</dbReference>
<feature type="domain" description="TRAM" evidence="7">
    <location>
        <begin position="265"/>
        <end position="326"/>
    </location>
</feature>
<dbReference type="Gene3D" id="3.40.50.1010">
    <property type="entry name" value="5'-nuclease"/>
    <property type="match status" value="1"/>
</dbReference>
<keyword evidence="6" id="KW-0812">Transmembrane</keyword>
<comment type="cofactor">
    <cofactor evidence="1">
        <name>Mg(2+)</name>
        <dbReference type="ChEBI" id="CHEBI:18420"/>
    </cofactor>
</comment>
<dbReference type="GO" id="GO:0016787">
    <property type="term" value="F:hydrolase activity"/>
    <property type="evidence" value="ECO:0007669"/>
    <property type="project" value="UniProtKB-KW"/>
</dbReference>
<dbReference type="GO" id="GO:0016740">
    <property type="term" value="F:transferase activity"/>
    <property type="evidence" value="ECO:0007669"/>
    <property type="project" value="UniProtKB-KW"/>
</dbReference>
<evidence type="ECO:0000259" key="7">
    <source>
        <dbReference type="PROSITE" id="PS50926"/>
    </source>
</evidence>
<dbReference type="RefSeq" id="WP_121989868.1">
    <property type="nucleotide sequence ID" value="NZ_OUNR01000017.1"/>
</dbReference>
<dbReference type="PROSITE" id="PS50926">
    <property type="entry name" value="TRAM"/>
    <property type="match status" value="1"/>
</dbReference>
<dbReference type="EMBL" id="OUNR01000017">
    <property type="protein sequence ID" value="SPP65606.1"/>
    <property type="molecule type" value="Genomic_DNA"/>
</dbReference>
<evidence type="ECO:0000256" key="3">
    <source>
        <dbReference type="ARBA" id="ARBA00022722"/>
    </source>
</evidence>
<dbReference type="Pfam" id="PF01850">
    <property type="entry name" value="PIN"/>
    <property type="match status" value="1"/>
</dbReference>
<gene>
    <name evidence="8" type="ORF">NITLEN_40079</name>
</gene>
<dbReference type="OrthoDB" id="9780734at2"/>
<dbReference type="SUPFAM" id="SSF88723">
    <property type="entry name" value="PIN domain-like"/>
    <property type="match status" value="1"/>
</dbReference>
<dbReference type="PANTHER" id="PTHR11603">
    <property type="entry name" value="AAA FAMILY ATPASE"/>
    <property type="match status" value="1"/>
</dbReference>
<dbReference type="PANTHER" id="PTHR11603:SF147">
    <property type="entry name" value="MEMBRANE PROTEIN"/>
    <property type="match status" value="1"/>
</dbReference>
<protein>
    <recommendedName>
        <fullName evidence="7">TRAM domain-containing protein</fullName>
    </recommendedName>
</protein>
<dbReference type="GO" id="GO:0004518">
    <property type="term" value="F:nuclease activity"/>
    <property type="evidence" value="ECO:0007669"/>
    <property type="project" value="UniProtKB-KW"/>
</dbReference>
<name>A0A330L7A9_9BACT</name>
<evidence type="ECO:0000313" key="9">
    <source>
        <dbReference type="Proteomes" id="UP000248168"/>
    </source>
</evidence>
<sequence>MISRAIFILLSALAGMVLFLRAESANGAFWLYGFGIGAVTGGLIVAGEYALRTLSFGIIVGATAGLAVGLLMTGLVEWVGGEIFDVQTFLFHIGGLVFLLGFPYLGLVMGARFGQEQFPASPAPSRSTELSSSSTGLKVLDTSVIIDGRVADLCETGFLEGTFFVPQFILHELQHIADSSDSLKRARGRRGLDILNKIQKMADVDVRIVDEDFPEVKEVDSKLVVLAKKMGARIMTNDLNLNKVAELQGVRVLNINELCNALRPVVLPGETIRVFVLKEGKEAGQGVAYLDDGTMIVVDNARRCIGRNVDVVVTSVLQTTAGRMIFTRLKEEAEREELQVARG</sequence>
<evidence type="ECO:0000256" key="2">
    <source>
        <dbReference type="ARBA" id="ARBA00022679"/>
    </source>
</evidence>
<feature type="transmembrane region" description="Helical" evidence="6">
    <location>
        <begin position="29"/>
        <end position="47"/>
    </location>
</feature>
<keyword evidence="5" id="KW-0460">Magnesium</keyword>
<evidence type="ECO:0000256" key="6">
    <source>
        <dbReference type="SAM" id="Phobius"/>
    </source>
</evidence>
<feature type="transmembrane region" description="Helical" evidence="6">
    <location>
        <begin position="54"/>
        <end position="76"/>
    </location>
</feature>
<keyword evidence="4" id="KW-0378">Hydrolase</keyword>
<dbReference type="SMART" id="SM00670">
    <property type="entry name" value="PINc"/>
    <property type="match status" value="1"/>
</dbReference>
<dbReference type="InterPro" id="IPR002792">
    <property type="entry name" value="TRAM_dom"/>
</dbReference>
<evidence type="ECO:0000256" key="5">
    <source>
        <dbReference type="ARBA" id="ARBA00022842"/>
    </source>
</evidence>
<keyword evidence="9" id="KW-1185">Reference proteome</keyword>
<keyword evidence="6" id="KW-1133">Transmembrane helix</keyword>
<keyword evidence="3" id="KW-0540">Nuclease</keyword>
<feature type="transmembrane region" description="Helical" evidence="6">
    <location>
        <begin position="88"/>
        <end position="107"/>
    </location>
</feature>
<dbReference type="InParanoid" id="A0A330L7A9"/>
<evidence type="ECO:0000256" key="1">
    <source>
        <dbReference type="ARBA" id="ARBA00001946"/>
    </source>
</evidence>
<dbReference type="CDD" id="cd09877">
    <property type="entry name" value="PIN_YacL-like"/>
    <property type="match status" value="1"/>
</dbReference>
<proteinExistence type="predicted"/>
<dbReference type="Proteomes" id="UP000248168">
    <property type="component" value="Unassembled WGS sequence"/>
</dbReference>
<evidence type="ECO:0000256" key="4">
    <source>
        <dbReference type="ARBA" id="ARBA00022801"/>
    </source>
</evidence>
<dbReference type="AlphaFoldDB" id="A0A330L7A9"/>